<reference evidence="3" key="1">
    <citation type="submission" date="2023-02" db="EMBL/GenBank/DDBJ databases">
        <title>Kitasatospora phosalacinea NBRC 14627.</title>
        <authorList>
            <person name="Ichikawa N."/>
            <person name="Sato H."/>
            <person name="Tonouchi N."/>
        </authorList>
    </citation>
    <scope>NUCLEOTIDE SEQUENCE</scope>
    <source>
        <strain evidence="3">NBRC 14627</strain>
    </source>
</reference>
<dbReference type="InterPro" id="IPR006976">
    <property type="entry name" value="VanZ-like"/>
</dbReference>
<dbReference type="Proteomes" id="UP001165041">
    <property type="component" value="Unassembled WGS sequence"/>
</dbReference>
<feature type="transmembrane region" description="Helical" evidence="1">
    <location>
        <begin position="94"/>
        <end position="118"/>
    </location>
</feature>
<keyword evidence="1" id="KW-0472">Membrane</keyword>
<feature type="domain" description="VanZ-like" evidence="2">
    <location>
        <begin position="85"/>
        <end position="152"/>
    </location>
</feature>
<dbReference type="Pfam" id="PF04892">
    <property type="entry name" value="VanZ"/>
    <property type="match status" value="1"/>
</dbReference>
<feature type="transmembrane region" description="Helical" evidence="1">
    <location>
        <begin position="171"/>
        <end position="192"/>
    </location>
</feature>
<keyword evidence="1" id="KW-0812">Transmembrane</keyword>
<sequence>MIGAILHGSPGLVPAFAVLALLLGLAARWQARRYGRPQLFTVLFGVALAAELTATCYPTGGGSSTHPVCAVSSDLAFVFGTEQGRMNVLMFVPLGLFAVLASGRPLAAAVGAVGLSALTETGQGLLPGVGRACDSSDFAANAAGGLAGVLLGCAVRLALRRRIRPGLREWQLSGALAAGVAVPVLLLQALVFSPTAPGGTVEATAEQRELARRDAELLLGPGVEVVKVQREVGDGYPDQLAVMTRTSGSFTLEWPSGRLRYVFGHTDVPGPDGWPPVTISEQDARAAADRFARQWLVGRGAGTEPRIAPRGGQQGSHRFSYGTGADEVVLDIGDGGRIVWFGKS</sequence>
<dbReference type="AlphaFoldDB" id="A0A9W6Q486"/>
<comment type="caution">
    <text evidence="3">The sequence shown here is derived from an EMBL/GenBank/DDBJ whole genome shotgun (WGS) entry which is preliminary data.</text>
</comment>
<feature type="transmembrane region" description="Helical" evidence="1">
    <location>
        <begin position="12"/>
        <end position="29"/>
    </location>
</feature>
<keyword evidence="1" id="KW-1133">Transmembrane helix</keyword>
<evidence type="ECO:0000259" key="2">
    <source>
        <dbReference type="Pfam" id="PF04892"/>
    </source>
</evidence>
<gene>
    <name evidence="3" type="ORF">Kpho02_02010</name>
</gene>
<evidence type="ECO:0000313" key="4">
    <source>
        <dbReference type="Proteomes" id="UP001165041"/>
    </source>
</evidence>
<feature type="transmembrane region" description="Helical" evidence="1">
    <location>
        <begin position="138"/>
        <end position="159"/>
    </location>
</feature>
<accession>A0A9W6Q486</accession>
<organism evidence="3 4">
    <name type="scientific">Kitasatospora phosalacinea</name>
    <dbReference type="NCBI Taxonomy" id="2065"/>
    <lineage>
        <taxon>Bacteria</taxon>
        <taxon>Bacillati</taxon>
        <taxon>Actinomycetota</taxon>
        <taxon>Actinomycetes</taxon>
        <taxon>Kitasatosporales</taxon>
        <taxon>Streptomycetaceae</taxon>
        <taxon>Kitasatospora</taxon>
    </lineage>
</organism>
<evidence type="ECO:0000256" key="1">
    <source>
        <dbReference type="SAM" id="Phobius"/>
    </source>
</evidence>
<dbReference type="EMBL" id="BSSA01000001">
    <property type="protein sequence ID" value="GLW67902.1"/>
    <property type="molecule type" value="Genomic_DNA"/>
</dbReference>
<name>A0A9W6Q486_9ACTN</name>
<dbReference type="RefSeq" id="WP_285732383.1">
    <property type="nucleotide sequence ID" value="NZ_BSSA01000001.1"/>
</dbReference>
<proteinExistence type="predicted"/>
<evidence type="ECO:0000313" key="3">
    <source>
        <dbReference type="EMBL" id="GLW67902.1"/>
    </source>
</evidence>
<protein>
    <recommendedName>
        <fullName evidence="2">VanZ-like domain-containing protein</fullName>
    </recommendedName>
</protein>